<proteinExistence type="predicted"/>
<evidence type="ECO:0000256" key="1">
    <source>
        <dbReference type="ARBA" id="ARBA00022441"/>
    </source>
</evidence>
<evidence type="ECO:0000313" key="5">
    <source>
        <dbReference type="Proteomes" id="UP000027135"/>
    </source>
</evidence>
<dbReference type="PANTHER" id="PTHR45632">
    <property type="entry name" value="LD33804P"/>
    <property type="match status" value="1"/>
</dbReference>
<evidence type="ECO:0000256" key="2">
    <source>
        <dbReference type="ARBA" id="ARBA00022737"/>
    </source>
</evidence>
<evidence type="ECO:0000256" key="3">
    <source>
        <dbReference type="SAM" id="SignalP"/>
    </source>
</evidence>
<gene>
    <name evidence="4" type="ORF">L798_04873</name>
</gene>
<dbReference type="Proteomes" id="UP000027135">
    <property type="component" value="Unassembled WGS sequence"/>
</dbReference>
<feature type="signal peptide" evidence="3">
    <location>
        <begin position="1"/>
        <end position="21"/>
    </location>
</feature>
<dbReference type="Gene3D" id="2.120.10.80">
    <property type="entry name" value="Kelch-type beta propeller"/>
    <property type="match status" value="1"/>
</dbReference>
<dbReference type="EMBL" id="KK853623">
    <property type="protein sequence ID" value="KDR04311.1"/>
    <property type="molecule type" value="Genomic_DNA"/>
</dbReference>
<dbReference type="STRING" id="136037.A0A067QHM7"/>
<dbReference type="PANTHER" id="PTHR45632:SF3">
    <property type="entry name" value="KELCH-LIKE PROTEIN 32"/>
    <property type="match status" value="1"/>
</dbReference>
<dbReference type="SMART" id="SM00612">
    <property type="entry name" value="Kelch"/>
    <property type="match status" value="1"/>
</dbReference>
<dbReference type="InParanoid" id="A0A067QHM7"/>
<keyword evidence="3" id="KW-0732">Signal</keyword>
<evidence type="ECO:0000313" key="4">
    <source>
        <dbReference type="EMBL" id="KDR04311.1"/>
    </source>
</evidence>
<dbReference type="AlphaFoldDB" id="A0A067QHM7"/>
<accession>A0A067QHM7</accession>
<keyword evidence="5" id="KW-1185">Reference proteome</keyword>
<dbReference type="InterPro" id="IPR006652">
    <property type="entry name" value="Kelch_1"/>
</dbReference>
<dbReference type="eggNOG" id="KOG1072">
    <property type="taxonomic scope" value="Eukaryota"/>
</dbReference>
<protein>
    <submittedName>
        <fullName evidence="4">Kelch-like protein 5</fullName>
    </submittedName>
</protein>
<keyword evidence="1" id="KW-0880">Kelch repeat</keyword>
<dbReference type="Pfam" id="PF01344">
    <property type="entry name" value="Kelch_1"/>
    <property type="match status" value="1"/>
</dbReference>
<feature type="chain" id="PRO_5001647586" evidence="3">
    <location>
        <begin position="22"/>
        <end position="100"/>
    </location>
</feature>
<name>A0A067QHM7_ZOONE</name>
<keyword evidence="2" id="KW-0677">Repeat</keyword>
<dbReference type="InterPro" id="IPR015915">
    <property type="entry name" value="Kelch-typ_b-propeller"/>
</dbReference>
<organism evidence="4 5">
    <name type="scientific">Zootermopsis nevadensis</name>
    <name type="common">Dampwood termite</name>
    <dbReference type="NCBI Taxonomy" id="136037"/>
    <lineage>
        <taxon>Eukaryota</taxon>
        <taxon>Metazoa</taxon>
        <taxon>Ecdysozoa</taxon>
        <taxon>Arthropoda</taxon>
        <taxon>Hexapoda</taxon>
        <taxon>Insecta</taxon>
        <taxon>Pterygota</taxon>
        <taxon>Neoptera</taxon>
        <taxon>Polyneoptera</taxon>
        <taxon>Dictyoptera</taxon>
        <taxon>Blattodea</taxon>
        <taxon>Blattoidea</taxon>
        <taxon>Termitoidae</taxon>
        <taxon>Termopsidae</taxon>
        <taxon>Zootermopsis</taxon>
    </lineage>
</organism>
<sequence>MHSRRWFLSCVAFHGCLYVLGGHNKTSGRLSIEKYDPAEDTWTEIAAMNYYSDELHLEVMDDTIFVIGENRNGEDFLSHVSCFSDKENQWFVSLFVCFFV</sequence>
<dbReference type="SUPFAM" id="SSF117281">
    <property type="entry name" value="Kelch motif"/>
    <property type="match status" value="1"/>
</dbReference>
<reference evidence="4 5" key="1">
    <citation type="journal article" date="2014" name="Nat. Commun.">
        <title>Molecular traces of alternative social organization in a termite genome.</title>
        <authorList>
            <person name="Terrapon N."/>
            <person name="Li C."/>
            <person name="Robertson H.M."/>
            <person name="Ji L."/>
            <person name="Meng X."/>
            <person name="Booth W."/>
            <person name="Chen Z."/>
            <person name="Childers C.P."/>
            <person name="Glastad K.M."/>
            <person name="Gokhale K."/>
            <person name="Gowin J."/>
            <person name="Gronenberg W."/>
            <person name="Hermansen R.A."/>
            <person name="Hu H."/>
            <person name="Hunt B.G."/>
            <person name="Huylmans A.K."/>
            <person name="Khalil S.M."/>
            <person name="Mitchell R.D."/>
            <person name="Munoz-Torres M.C."/>
            <person name="Mustard J.A."/>
            <person name="Pan H."/>
            <person name="Reese J.T."/>
            <person name="Scharf M.E."/>
            <person name="Sun F."/>
            <person name="Vogel H."/>
            <person name="Xiao J."/>
            <person name="Yang W."/>
            <person name="Yang Z."/>
            <person name="Yang Z."/>
            <person name="Zhou J."/>
            <person name="Zhu J."/>
            <person name="Brent C.S."/>
            <person name="Elsik C.G."/>
            <person name="Goodisman M.A."/>
            <person name="Liberles D.A."/>
            <person name="Roe R.M."/>
            <person name="Vargo E.L."/>
            <person name="Vilcinskas A."/>
            <person name="Wang J."/>
            <person name="Bornberg-Bauer E."/>
            <person name="Korb J."/>
            <person name="Zhang G."/>
            <person name="Liebig J."/>
        </authorList>
    </citation>
    <scope>NUCLEOTIDE SEQUENCE [LARGE SCALE GENOMIC DNA]</scope>
    <source>
        <tissue evidence="4">Whole organism</tissue>
    </source>
</reference>